<name>F2B8W5_9NEIS</name>
<keyword evidence="6" id="KW-0521">NADP</keyword>
<dbReference type="CDD" id="cd05254">
    <property type="entry name" value="dTDP_HR_like_SDR_e"/>
    <property type="match status" value="1"/>
</dbReference>
<dbReference type="PANTHER" id="PTHR10491:SF4">
    <property type="entry name" value="METHIONINE ADENOSYLTRANSFERASE 2 SUBUNIT BETA"/>
    <property type="match status" value="1"/>
</dbReference>
<dbReference type="HOGENOM" id="CLU_045518_1_2_4"/>
<evidence type="ECO:0000256" key="4">
    <source>
        <dbReference type="ARBA" id="ARBA00017099"/>
    </source>
</evidence>
<dbReference type="STRING" id="267212.GCA_001063965_00981"/>
<evidence type="ECO:0000256" key="2">
    <source>
        <dbReference type="ARBA" id="ARBA00010944"/>
    </source>
</evidence>
<dbReference type="AlphaFoldDB" id="F2B8W5"/>
<reference evidence="8" key="1">
    <citation type="submission" date="2011-02" db="EMBL/GenBank/DDBJ databases">
        <authorList>
            <person name="Muzny D."/>
            <person name="Qin X."/>
            <person name="Deng J."/>
            <person name="Jiang H."/>
            <person name="Liu Y."/>
            <person name="Qu J."/>
            <person name="Song X.-Z."/>
            <person name="Zhang L."/>
            <person name="Thornton R."/>
            <person name="Coyle M."/>
            <person name="Francisco L."/>
            <person name="Jackson L."/>
            <person name="Javaid M."/>
            <person name="Korchina V."/>
            <person name="Kovar C."/>
            <person name="Mata R."/>
            <person name="Mathew T."/>
            <person name="Ngo R."/>
            <person name="Nguyen L."/>
            <person name="Nguyen N."/>
            <person name="Okwuonu G."/>
            <person name="Ongeri F."/>
            <person name="Pham C."/>
            <person name="Simmons D."/>
            <person name="Wilczek-Boney K."/>
            <person name="Hale W."/>
            <person name="Jakkamsetti A."/>
            <person name="Pham P."/>
            <person name="Ruth R."/>
            <person name="San Lucas F."/>
            <person name="Warren J."/>
            <person name="Zhang J."/>
            <person name="Zhao Z."/>
            <person name="Zhou C."/>
            <person name="Zhu D."/>
            <person name="Lee S."/>
            <person name="Bess C."/>
            <person name="Blankenburg K."/>
            <person name="Forbes L."/>
            <person name="Fu Q."/>
            <person name="Gubbala S."/>
            <person name="Hirani K."/>
            <person name="Jayaseelan J.C."/>
            <person name="Lara F."/>
            <person name="Munidasa M."/>
            <person name="Palculict T."/>
            <person name="Patil S."/>
            <person name="Pu L.-L."/>
            <person name="Saada N."/>
            <person name="Tang L."/>
            <person name="Weissenberger G."/>
            <person name="Zhu Y."/>
            <person name="Hemphill L."/>
            <person name="Shang Y."/>
            <person name="Youmans B."/>
            <person name="Ayvaz T."/>
            <person name="Ross M."/>
            <person name="Santibanez J."/>
            <person name="Aqrawi P."/>
            <person name="Gross S."/>
            <person name="Joshi V."/>
            <person name="Fowler G."/>
            <person name="Nazareth L."/>
            <person name="Reid J."/>
            <person name="Worley K."/>
            <person name="Petrosino J."/>
            <person name="Highlander S."/>
            <person name="Gibbs R."/>
        </authorList>
    </citation>
    <scope>NUCLEOTIDE SEQUENCE [LARGE SCALE GENOMIC DNA]</scope>
    <source>
        <strain evidence="8">ATCC BAA-1200</strain>
    </source>
</reference>
<accession>F2B8W5</accession>
<dbReference type="SUPFAM" id="SSF51735">
    <property type="entry name" value="NAD(P)-binding Rossmann-fold domains"/>
    <property type="match status" value="1"/>
</dbReference>
<protein>
    <recommendedName>
        <fullName evidence="4 6">dTDP-4-dehydrorhamnose reductase</fullName>
        <ecNumber evidence="3 6">1.1.1.133</ecNumber>
    </recommendedName>
</protein>
<sequence length="316" mass="34059">MRLSKQAAGGVNSTPFCLRTRQRNTAMRILLTGAKGQLGRAVRDRLPDEWELIATDSKTLDITDREAVANMLENFQPDAVINTAAFAGSAAAEDRAARFFAVNAEGTRNLAQAAFAVGAKFVHLSSDYVFDGKSRLPYAETDPPNPQCVYGRSKLAGELLALAAEPATVVVRTSWIYSAHGGNFVTRLLDRAAAGDAIRLAADNAGCPTYAPDLAAALIGLLRLPRFPQGLLHYCGGQAFSEYTFAQAVLQLEAERNPVFKMPELIPVPSAELHQHRNAPLYSVLDCAKARSLGFTPGSWQKNLAETLAECARANP</sequence>
<dbReference type="GO" id="GO:0005829">
    <property type="term" value="C:cytosol"/>
    <property type="evidence" value="ECO:0007669"/>
    <property type="project" value="TreeGrafter"/>
</dbReference>
<dbReference type="Proteomes" id="UP000004105">
    <property type="component" value="Unassembled WGS sequence"/>
</dbReference>
<evidence type="ECO:0000313" key="8">
    <source>
        <dbReference type="EMBL" id="EGF12160.1"/>
    </source>
</evidence>
<dbReference type="InterPro" id="IPR029903">
    <property type="entry name" value="RmlD-like-bd"/>
</dbReference>
<comment type="pathway">
    <text evidence="1 6">Carbohydrate biosynthesis; dTDP-L-rhamnose biosynthesis.</text>
</comment>
<comment type="function">
    <text evidence="6">Catalyzes the reduction of dTDP-6-deoxy-L-lyxo-4-hexulose to yield dTDP-L-rhamnose.</text>
</comment>
<evidence type="ECO:0000256" key="3">
    <source>
        <dbReference type="ARBA" id="ARBA00012929"/>
    </source>
</evidence>
<dbReference type="PANTHER" id="PTHR10491">
    <property type="entry name" value="DTDP-4-DEHYDRORHAMNOSE REDUCTASE"/>
    <property type="match status" value="1"/>
</dbReference>
<comment type="similarity">
    <text evidence="2 6">Belongs to the dTDP-4-dehydrorhamnose reductase family.</text>
</comment>
<dbReference type="UniPathway" id="UPA00124"/>
<dbReference type="GO" id="GO:0008831">
    <property type="term" value="F:dTDP-4-dehydrorhamnose reductase activity"/>
    <property type="evidence" value="ECO:0007669"/>
    <property type="project" value="UniProtKB-EC"/>
</dbReference>
<keyword evidence="9" id="KW-1185">Reference proteome</keyword>
<dbReference type="EC" id="1.1.1.133" evidence="3 6"/>
<evidence type="ECO:0000256" key="5">
    <source>
        <dbReference type="ARBA" id="ARBA00048200"/>
    </source>
</evidence>
<comment type="caution">
    <text evidence="8">The sequence shown here is derived from an EMBL/GenBank/DDBJ whole genome shotgun (WGS) entry which is preliminary data.</text>
</comment>
<dbReference type="Gene3D" id="3.90.25.10">
    <property type="entry name" value="UDP-galactose 4-epimerase, domain 1"/>
    <property type="match status" value="1"/>
</dbReference>
<proteinExistence type="inferred from homology"/>
<comment type="cofactor">
    <cofactor evidence="6">
        <name>Mg(2+)</name>
        <dbReference type="ChEBI" id="CHEBI:18420"/>
    </cofactor>
    <text evidence="6">Binds 1 Mg(2+) ion per monomer.</text>
</comment>
<evidence type="ECO:0000313" key="9">
    <source>
        <dbReference type="Proteomes" id="UP000004105"/>
    </source>
</evidence>
<evidence type="ECO:0000256" key="1">
    <source>
        <dbReference type="ARBA" id="ARBA00004781"/>
    </source>
</evidence>
<dbReference type="GO" id="GO:0019305">
    <property type="term" value="P:dTDP-rhamnose biosynthetic process"/>
    <property type="evidence" value="ECO:0007669"/>
    <property type="project" value="UniProtKB-UniPathway"/>
</dbReference>
<dbReference type="Pfam" id="PF04321">
    <property type="entry name" value="RmlD_sub_bind"/>
    <property type="match status" value="1"/>
</dbReference>
<dbReference type="InterPro" id="IPR005913">
    <property type="entry name" value="dTDP_dehydrorham_reduct"/>
</dbReference>
<dbReference type="EMBL" id="AFAY01000003">
    <property type="protein sequence ID" value="EGF12160.1"/>
    <property type="molecule type" value="Genomic_DNA"/>
</dbReference>
<gene>
    <name evidence="8" type="primary">rfbD</name>
    <name evidence="8" type="ORF">HMPREF9123_0140</name>
</gene>
<organism evidence="8 9">
    <name type="scientific">Neisseria bacilliformis ATCC BAA-1200</name>
    <dbReference type="NCBI Taxonomy" id="888742"/>
    <lineage>
        <taxon>Bacteria</taxon>
        <taxon>Pseudomonadati</taxon>
        <taxon>Pseudomonadota</taxon>
        <taxon>Betaproteobacteria</taxon>
        <taxon>Neisseriales</taxon>
        <taxon>Neisseriaceae</taxon>
        <taxon>Neisseria</taxon>
    </lineage>
</organism>
<dbReference type="Gene3D" id="3.40.50.720">
    <property type="entry name" value="NAD(P)-binding Rossmann-like Domain"/>
    <property type="match status" value="1"/>
</dbReference>
<comment type="catalytic activity">
    <reaction evidence="5 6">
        <text>dTDP-beta-L-rhamnose + NADP(+) = dTDP-4-dehydro-beta-L-rhamnose + NADPH + H(+)</text>
        <dbReference type="Rhea" id="RHEA:21796"/>
        <dbReference type="ChEBI" id="CHEBI:15378"/>
        <dbReference type="ChEBI" id="CHEBI:57510"/>
        <dbReference type="ChEBI" id="CHEBI:57783"/>
        <dbReference type="ChEBI" id="CHEBI:58349"/>
        <dbReference type="ChEBI" id="CHEBI:62830"/>
        <dbReference type="EC" id="1.1.1.133"/>
    </reaction>
</comment>
<dbReference type="NCBIfam" id="TIGR01214">
    <property type="entry name" value="rmlD"/>
    <property type="match status" value="1"/>
</dbReference>
<evidence type="ECO:0000259" key="7">
    <source>
        <dbReference type="Pfam" id="PF04321"/>
    </source>
</evidence>
<feature type="domain" description="RmlD-like substrate binding" evidence="7">
    <location>
        <begin position="27"/>
        <end position="311"/>
    </location>
</feature>
<evidence type="ECO:0000256" key="6">
    <source>
        <dbReference type="RuleBase" id="RU364082"/>
    </source>
</evidence>
<dbReference type="InterPro" id="IPR036291">
    <property type="entry name" value="NAD(P)-bd_dom_sf"/>
</dbReference>
<keyword evidence="6 8" id="KW-0560">Oxidoreductase</keyword>